<reference evidence="7 8" key="1">
    <citation type="submission" date="2019-07" db="EMBL/GenBank/DDBJ databases">
        <title>Genomic Encyclopedia of Archaeal and Bacterial Type Strains, Phase II (KMG-II): from individual species to whole genera.</title>
        <authorList>
            <person name="Goeker M."/>
        </authorList>
    </citation>
    <scope>NUCLEOTIDE SEQUENCE [LARGE SCALE GENOMIC DNA]</scope>
    <source>
        <strain evidence="7 8">DSM 46842</strain>
    </source>
</reference>
<comment type="caution">
    <text evidence="7">The sequence shown here is derived from an EMBL/GenBank/DDBJ whole genome shotgun (WGS) entry which is preliminary data.</text>
</comment>
<dbReference type="InterPro" id="IPR012000">
    <property type="entry name" value="Thiamin_PyroP_enz_cen_dom"/>
</dbReference>
<evidence type="ECO:0000256" key="3">
    <source>
        <dbReference type="RuleBase" id="RU362132"/>
    </source>
</evidence>
<dbReference type="Pfam" id="PF02776">
    <property type="entry name" value="TPP_enzyme_N"/>
    <property type="match status" value="1"/>
</dbReference>
<dbReference type="InterPro" id="IPR045229">
    <property type="entry name" value="TPP_enz"/>
</dbReference>
<evidence type="ECO:0000313" key="8">
    <source>
        <dbReference type="Proteomes" id="UP000322499"/>
    </source>
</evidence>
<dbReference type="Proteomes" id="UP000322499">
    <property type="component" value="Unassembled WGS sequence"/>
</dbReference>
<dbReference type="Pfam" id="PF00205">
    <property type="entry name" value="TPP_enzyme_M"/>
    <property type="match status" value="1"/>
</dbReference>
<dbReference type="CDD" id="cd07035">
    <property type="entry name" value="TPP_PYR_POX_like"/>
    <property type="match status" value="1"/>
</dbReference>
<dbReference type="EMBL" id="VNHW01000006">
    <property type="protein sequence ID" value="TYP87656.1"/>
    <property type="molecule type" value="Genomic_DNA"/>
</dbReference>
<evidence type="ECO:0000259" key="6">
    <source>
        <dbReference type="Pfam" id="PF02776"/>
    </source>
</evidence>
<comment type="similarity">
    <text evidence="1 3">Belongs to the TPP enzyme family.</text>
</comment>
<proteinExistence type="inferred from homology"/>
<dbReference type="GO" id="GO:0000287">
    <property type="term" value="F:magnesium ion binding"/>
    <property type="evidence" value="ECO:0007669"/>
    <property type="project" value="InterPro"/>
</dbReference>
<gene>
    <name evidence="7" type="ORF">BD833_106248</name>
</gene>
<dbReference type="GO" id="GO:0009099">
    <property type="term" value="P:L-valine biosynthetic process"/>
    <property type="evidence" value="ECO:0007669"/>
    <property type="project" value="TreeGrafter"/>
</dbReference>
<keyword evidence="2 3" id="KW-0786">Thiamine pyrophosphate</keyword>
<dbReference type="SUPFAM" id="SSF52467">
    <property type="entry name" value="DHS-like NAD/FAD-binding domain"/>
    <property type="match status" value="1"/>
</dbReference>
<dbReference type="GO" id="GO:0005948">
    <property type="term" value="C:acetolactate synthase complex"/>
    <property type="evidence" value="ECO:0007669"/>
    <property type="project" value="TreeGrafter"/>
</dbReference>
<dbReference type="Gene3D" id="3.40.50.1220">
    <property type="entry name" value="TPP-binding domain"/>
    <property type="match status" value="1"/>
</dbReference>
<feature type="domain" description="Thiamine pyrophosphate enzyme TPP-binding" evidence="5">
    <location>
        <begin position="387"/>
        <end position="524"/>
    </location>
</feature>
<dbReference type="Gene3D" id="3.40.50.970">
    <property type="match status" value="2"/>
</dbReference>
<dbReference type="InterPro" id="IPR029061">
    <property type="entry name" value="THDP-binding"/>
</dbReference>
<dbReference type="GO" id="GO:0003984">
    <property type="term" value="F:acetolactate synthase activity"/>
    <property type="evidence" value="ECO:0007669"/>
    <property type="project" value="TreeGrafter"/>
</dbReference>
<dbReference type="RefSeq" id="WP_166533290.1">
    <property type="nucleotide sequence ID" value="NZ_VNHW01000006.1"/>
</dbReference>
<evidence type="ECO:0000313" key="7">
    <source>
        <dbReference type="EMBL" id="TYP87656.1"/>
    </source>
</evidence>
<dbReference type="InterPro" id="IPR029035">
    <property type="entry name" value="DHS-like_NAD/FAD-binding_dom"/>
</dbReference>
<evidence type="ECO:0000256" key="1">
    <source>
        <dbReference type="ARBA" id="ARBA00007812"/>
    </source>
</evidence>
<protein>
    <submittedName>
        <fullName evidence="7">Acetolactate synthase-1/2/3 large subunit</fullName>
    </submittedName>
</protein>
<organism evidence="7 8">
    <name type="scientific">Blastococcus xanthinilyticus</name>
    <dbReference type="NCBI Taxonomy" id="1564164"/>
    <lineage>
        <taxon>Bacteria</taxon>
        <taxon>Bacillati</taxon>
        <taxon>Actinomycetota</taxon>
        <taxon>Actinomycetes</taxon>
        <taxon>Geodermatophilales</taxon>
        <taxon>Geodermatophilaceae</taxon>
        <taxon>Blastococcus</taxon>
    </lineage>
</organism>
<accession>A0A5S5CXW1</accession>
<dbReference type="SUPFAM" id="SSF52518">
    <property type="entry name" value="Thiamin diphosphate-binding fold (THDP-binding)"/>
    <property type="match status" value="2"/>
</dbReference>
<sequence length="542" mass="56024">MSSSQSVARRVLEAFAAAGVQTAFGLPGVHNLSFWRETGPGLPRIVGVRHEQTAVYAADGLARATGGLGVALTTTGPGAANAAGAFGEAAASGTPLVLVASEVSTALTRPGVSRGILHECRDQAGIFEPLAKAVFRPRTAEDACAAVAEAIRTAMTSPRGPVYVDIPTDVLNRPGPAVPPLPIARVAPDDAAVRALHELVEASPSVVLWVGGGAVQADAAEEVAALAERLQAPVVTTYTARGILPPDSPHLVGLPPHEPEIADLVAGADLLIGIGSDFDGMMTRNWSMPLPRAMATINCAAEDLTKNYPFDVAVLGDAREALRALLALPTGPRPAGAGRVREVRERCWTRLSADPRAAAGLELLGSLHTATPEGTVVVADMAIPGYWFGGYGTVRGPRTLQYPVGWGTLGYALPASVGPGVLGDRPVLAVCGDGGFMFAVGELATIAQENLPVTVLVVDDGGYGMLRYDQDHAGDEHRGVDLLRPDFAALAESFGIPATRVTGLGEPLAKALGAALSSRAPRLVVTEATLTPPRTTSPRWAE</sequence>
<dbReference type="PANTHER" id="PTHR18968">
    <property type="entry name" value="THIAMINE PYROPHOSPHATE ENZYMES"/>
    <property type="match status" value="1"/>
</dbReference>
<dbReference type="PANTHER" id="PTHR18968:SF167">
    <property type="entry name" value="ACETOLACTATE SYNTHASE LARGE SUBUNIT ILVB2-RELATED"/>
    <property type="match status" value="1"/>
</dbReference>
<feature type="domain" description="Thiamine pyrophosphate enzyme N-terminal TPP-binding" evidence="6">
    <location>
        <begin position="7"/>
        <end position="124"/>
    </location>
</feature>
<dbReference type="GO" id="GO:0050660">
    <property type="term" value="F:flavin adenine dinucleotide binding"/>
    <property type="evidence" value="ECO:0007669"/>
    <property type="project" value="TreeGrafter"/>
</dbReference>
<dbReference type="Pfam" id="PF02775">
    <property type="entry name" value="TPP_enzyme_C"/>
    <property type="match status" value="1"/>
</dbReference>
<feature type="domain" description="Thiamine pyrophosphate enzyme central" evidence="4">
    <location>
        <begin position="194"/>
        <end position="325"/>
    </location>
</feature>
<evidence type="ECO:0000256" key="2">
    <source>
        <dbReference type="ARBA" id="ARBA00023052"/>
    </source>
</evidence>
<keyword evidence="8" id="KW-1185">Reference proteome</keyword>
<dbReference type="InterPro" id="IPR011766">
    <property type="entry name" value="TPP_enzyme_TPP-bd"/>
</dbReference>
<dbReference type="GO" id="GO:0030976">
    <property type="term" value="F:thiamine pyrophosphate binding"/>
    <property type="evidence" value="ECO:0007669"/>
    <property type="project" value="InterPro"/>
</dbReference>
<dbReference type="CDD" id="cd00568">
    <property type="entry name" value="TPP_enzymes"/>
    <property type="match status" value="1"/>
</dbReference>
<dbReference type="InterPro" id="IPR012001">
    <property type="entry name" value="Thiamin_PyroP_enz_TPP-bd_dom"/>
</dbReference>
<name>A0A5S5CXW1_9ACTN</name>
<dbReference type="GO" id="GO:0009097">
    <property type="term" value="P:isoleucine biosynthetic process"/>
    <property type="evidence" value="ECO:0007669"/>
    <property type="project" value="TreeGrafter"/>
</dbReference>
<dbReference type="AlphaFoldDB" id="A0A5S5CXW1"/>
<evidence type="ECO:0000259" key="4">
    <source>
        <dbReference type="Pfam" id="PF00205"/>
    </source>
</evidence>
<evidence type="ECO:0000259" key="5">
    <source>
        <dbReference type="Pfam" id="PF02775"/>
    </source>
</evidence>